<evidence type="ECO:0008006" key="19">
    <source>
        <dbReference type="Google" id="ProtNLM"/>
    </source>
</evidence>
<reference evidence="17" key="2">
    <citation type="submission" date="2017-10" db="EMBL/GenBank/DDBJ databases">
        <title>Ladona fulva Genome sequencing and assembly.</title>
        <authorList>
            <person name="Murali S."/>
            <person name="Richards S."/>
            <person name="Bandaranaike D."/>
            <person name="Bellair M."/>
            <person name="Blankenburg K."/>
            <person name="Chao H."/>
            <person name="Dinh H."/>
            <person name="Doddapaneni H."/>
            <person name="Dugan-Rocha S."/>
            <person name="Elkadiri S."/>
            <person name="Gnanaolivu R."/>
            <person name="Hernandez B."/>
            <person name="Skinner E."/>
            <person name="Javaid M."/>
            <person name="Lee S."/>
            <person name="Li M."/>
            <person name="Ming W."/>
            <person name="Munidasa M."/>
            <person name="Muniz J."/>
            <person name="Nguyen L."/>
            <person name="Hughes D."/>
            <person name="Osuji N."/>
            <person name="Pu L.-L."/>
            <person name="Puazo M."/>
            <person name="Qu C."/>
            <person name="Quiroz J."/>
            <person name="Raj R."/>
            <person name="Weissenberger G."/>
            <person name="Xin Y."/>
            <person name="Zou X."/>
            <person name="Han Y."/>
            <person name="Worley K."/>
            <person name="Muzny D."/>
            <person name="Gibbs R."/>
        </authorList>
    </citation>
    <scope>NUCLEOTIDE SEQUENCE</scope>
    <source>
        <strain evidence="17">Sampled in the wild</strain>
    </source>
</reference>
<evidence type="ECO:0000256" key="13">
    <source>
        <dbReference type="ARBA" id="ARBA00023136"/>
    </source>
</evidence>
<dbReference type="InterPro" id="IPR001128">
    <property type="entry name" value="Cyt_P450"/>
</dbReference>
<dbReference type="InterPro" id="IPR017972">
    <property type="entry name" value="Cyt_P450_CS"/>
</dbReference>
<evidence type="ECO:0000256" key="5">
    <source>
        <dbReference type="ARBA" id="ARBA00010617"/>
    </source>
</evidence>
<evidence type="ECO:0000256" key="8">
    <source>
        <dbReference type="ARBA" id="ARBA00022824"/>
    </source>
</evidence>
<dbReference type="PROSITE" id="PS00086">
    <property type="entry name" value="CYTOCHROME_P450"/>
    <property type="match status" value="1"/>
</dbReference>
<comment type="cofactor">
    <cofactor evidence="1 14">
        <name>heme</name>
        <dbReference type="ChEBI" id="CHEBI:30413"/>
    </cofactor>
</comment>
<keyword evidence="12 15" id="KW-0503">Monooxygenase</keyword>
<dbReference type="GO" id="GO:0006082">
    <property type="term" value="P:organic acid metabolic process"/>
    <property type="evidence" value="ECO:0007669"/>
    <property type="project" value="TreeGrafter"/>
</dbReference>
<evidence type="ECO:0000256" key="2">
    <source>
        <dbReference type="ARBA" id="ARBA00003690"/>
    </source>
</evidence>
<evidence type="ECO:0000256" key="9">
    <source>
        <dbReference type="ARBA" id="ARBA00022848"/>
    </source>
</evidence>
<evidence type="ECO:0000256" key="3">
    <source>
        <dbReference type="ARBA" id="ARBA00004174"/>
    </source>
</evidence>
<dbReference type="SUPFAM" id="SSF48264">
    <property type="entry name" value="Cytochrome P450"/>
    <property type="match status" value="1"/>
</dbReference>
<comment type="function">
    <text evidence="2">May be involved in the metabolism of insect hormones and in the breakdown of synthetic insecticides.</text>
</comment>
<sequence>MWSVVVLLIVLLAFIAYLDTKKPKKFPPGVIFTDGEEWKEQRRFTLRNLRDLGLGKRSMESMIREEALELVSTLTEMGKKAGSEGVQMEKVYTIPVLSSLWTILSGQKYSQEDEKLEKFTGLETVEEHKKTKTDGDPRDFIDTYLDELKRRKGDASYFSEGQLIAICDDLFSAGTETTSYTLAFGVLFLLHHPDVQAKIHEELDRVVGRDRFPTMDDKPNLPYLNAVMYEIRRCCNIVPVAISHRCVKETEFRGYTIPEGATVIFSLQSVYMDREYWGDPHVFRPERFLIRDGNGGWKLKDEPPWLMTFGLGQRRCLGEPLARASLYVFFSVISHGLRFKNPPGCPLPSTKGDQGFVRGTGPFKAVVEPRF</sequence>
<comment type="caution">
    <text evidence="17">The sequence shown here is derived from an EMBL/GenBank/DDBJ whole genome shotgun (WGS) entry which is preliminary data.</text>
</comment>
<dbReference type="GO" id="GO:0005506">
    <property type="term" value="F:iron ion binding"/>
    <property type="evidence" value="ECO:0007669"/>
    <property type="project" value="InterPro"/>
</dbReference>
<evidence type="ECO:0000256" key="15">
    <source>
        <dbReference type="RuleBase" id="RU000461"/>
    </source>
</evidence>
<dbReference type="InterPro" id="IPR036396">
    <property type="entry name" value="Cyt_P450_sf"/>
</dbReference>
<evidence type="ECO:0000256" key="12">
    <source>
        <dbReference type="ARBA" id="ARBA00023033"/>
    </source>
</evidence>
<keyword evidence="13" id="KW-0472">Membrane</keyword>
<evidence type="ECO:0000256" key="7">
    <source>
        <dbReference type="ARBA" id="ARBA00022723"/>
    </source>
</evidence>
<gene>
    <name evidence="17" type="ORF">J437_LFUL009047</name>
</gene>
<dbReference type="Gene3D" id="1.10.630.10">
    <property type="entry name" value="Cytochrome P450"/>
    <property type="match status" value="2"/>
</dbReference>
<keyword evidence="16" id="KW-0732">Signal</keyword>
<feature type="binding site" description="axial binding residue" evidence="14">
    <location>
        <position position="316"/>
    </location>
    <ligand>
        <name>heme</name>
        <dbReference type="ChEBI" id="CHEBI:30413"/>
    </ligand>
    <ligandPart>
        <name>Fe</name>
        <dbReference type="ChEBI" id="CHEBI:18248"/>
    </ligandPart>
</feature>
<dbReference type="PANTHER" id="PTHR24300">
    <property type="entry name" value="CYTOCHROME P450 508A4-RELATED"/>
    <property type="match status" value="1"/>
</dbReference>
<dbReference type="FunFam" id="1.10.630.10:FF:000238">
    <property type="entry name" value="Cytochrome P450 2A6"/>
    <property type="match status" value="1"/>
</dbReference>
<evidence type="ECO:0000256" key="16">
    <source>
        <dbReference type="SAM" id="SignalP"/>
    </source>
</evidence>
<evidence type="ECO:0000256" key="6">
    <source>
        <dbReference type="ARBA" id="ARBA00022617"/>
    </source>
</evidence>
<keyword evidence="10 15" id="KW-0560">Oxidoreductase</keyword>
<organism evidence="17 18">
    <name type="scientific">Ladona fulva</name>
    <name type="common">Scarce chaser dragonfly</name>
    <name type="synonym">Libellula fulva</name>
    <dbReference type="NCBI Taxonomy" id="123851"/>
    <lineage>
        <taxon>Eukaryota</taxon>
        <taxon>Metazoa</taxon>
        <taxon>Ecdysozoa</taxon>
        <taxon>Arthropoda</taxon>
        <taxon>Hexapoda</taxon>
        <taxon>Insecta</taxon>
        <taxon>Pterygota</taxon>
        <taxon>Palaeoptera</taxon>
        <taxon>Odonata</taxon>
        <taxon>Epiprocta</taxon>
        <taxon>Anisoptera</taxon>
        <taxon>Libelluloidea</taxon>
        <taxon>Libellulidae</taxon>
        <taxon>Ladona</taxon>
    </lineage>
</organism>
<dbReference type="InterPro" id="IPR050182">
    <property type="entry name" value="Cytochrome_P450_fam2"/>
</dbReference>
<dbReference type="GO" id="GO:0008395">
    <property type="term" value="F:steroid hydroxylase activity"/>
    <property type="evidence" value="ECO:0007669"/>
    <property type="project" value="TreeGrafter"/>
</dbReference>
<keyword evidence="6 14" id="KW-0349">Heme</keyword>
<evidence type="ECO:0000256" key="14">
    <source>
        <dbReference type="PIRSR" id="PIRSR602401-1"/>
    </source>
</evidence>
<keyword evidence="11 14" id="KW-0408">Iron</keyword>
<dbReference type="AlphaFoldDB" id="A0A8K0K6D7"/>
<reference evidence="17" key="1">
    <citation type="submission" date="2013-04" db="EMBL/GenBank/DDBJ databases">
        <authorList>
            <person name="Qu J."/>
            <person name="Murali S.C."/>
            <person name="Bandaranaike D."/>
            <person name="Bellair M."/>
            <person name="Blankenburg K."/>
            <person name="Chao H."/>
            <person name="Dinh H."/>
            <person name="Doddapaneni H."/>
            <person name="Downs B."/>
            <person name="Dugan-Rocha S."/>
            <person name="Elkadiri S."/>
            <person name="Gnanaolivu R.D."/>
            <person name="Hernandez B."/>
            <person name="Javaid M."/>
            <person name="Jayaseelan J.C."/>
            <person name="Lee S."/>
            <person name="Li M."/>
            <person name="Ming W."/>
            <person name="Munidasa M."/>
            <person name="Muniz J."/>
            <person name="Nguyen L."/>
            <person name="Ongeri F."/>
            <person name="Osuji N."/>
            <person name="Pu L.-L."/>
            <person name="Puazo M."/>
            <person name="Qu C."/>
            <person name="Quiroz J."/>
            <person name="Raj R."/>
            <person name="Weissenberger G."/>
            <person name="Xin Y."/>
            <person name="Zou X."/>
            <person name="Han Y."/>
            <person name="Richards S."/>
            <person name="Worley K."/>
            <person name="Muzny D."/>
            <person name="Gibbs R."/>
        </authorList>
    </citation>
    <scope>NUCLEOTIDE SEQUENCE</scope>
    <source>
        <strain evidence="17">Sampled in the wild</strain>
    </source>
</reference>
<dbReference type="Pfam" id="PF00067">
    <property type="entry name" value="p450"/>
    <property type="match status" value="2"/>
</dbReference>
<accession>A0A8K0K6D7</accession>
<dbReference type="PANTHER" id="PTHR24300:SF403">
    <property type="entry name" value="CYTOCHROME P450 306A1"/>
    <property type="match status" value="1"/>
</dbReference>
<dbReference type="GO" id="GO:0016712">
    <property type="term" value="F:oxidoreductase activity, acting on paired donors, with incorporation or reduction of molecular oxygen, reduced flavin or flavoprotein as one donor, and incorporation of one atom of oxygen"/>
    <property type="evidence" value="ECO:0007669"/>
    <property type="project" value="TreeGrafter"/>
</dbReference>
<comment type="similarity">
    <text evidence="5 15">Belongs to the cytochrome P450 family.</text>
</comment>
<evidence type="ECO:0000256" key="1">
    <source>
        <dbReference type="ARBA" id="ARBA00001971"/>
    </source>
</evidence>
<dbReference type="GO" id="GO:0005789">
    <property type="term" value="C:endoplasmic reticulum membrane"/>
    <property type="evidence" value="ECO:0007669"/>
    <property type="project" value="UniProtKB-SubCell"/>
</dbReference>
<keyword evidence="8" id="KW-0256">Endoplasmic reticulum</keyword>
<feature type="signal peptide" evidence="16">
    <location>
        <begin position="1"/>
        <end position="20"/>
    </location>
</feature>
<feature type="chain" id="PRO_5035457159" description="Cytochrome P450" evidence="16">
    <location>
        <begin position="21"/>
        <end position="371"/>
    </location>
</feature>
<protein>
    <recommendedName>
        <fullName evidence="19">Cytochrome P450</fullName>
    </recommendedName>
</protein>
<keyword evidence="7 14" id="KW-0479">Metal-binding</keyword>
<dbReference type="InterPro" id="IPR002401">
    <property type="entry name" value="Cyt_P450_E_grp-I"/>
</dbReference>
<dbReference type="PRINTS" id="PR00385">
    <property type="entry name" value="P450"/>
</dbReference>
<dbReference type="GO" id="GO:0006805">
    <property type="term" value="P:xenobiotic metabolic process"/>
    <property type="evidence" value="ECO:0007669"/>
    <property type="project" value="TreeGrafter"/>
</dbReference>
<dbReference type="GO" id="GO:0020037">
    <property type="term" value="F:heme binding"/>
    <property type="evidence" value="ECO:0007669"/>
    <property type="project" value="InterPro"/>
</dbReference>
<evidence type="ECO:0000313" key="18">
    <source>
        <dbReference type="Proteomes" id="UP000792457"/>
    </source>
</evidence>
<comment type="subcellular location">
    <subcellularLocation>
        <location evidence="4">Endoplasmic reticulum membrane</location>
        <topology evidence="4">Peripheral membrane protein</topology>
    </subcellularLocation>
    <subcellularLocation>
        <location evidence="3">Microsome membrane</location>
        <topology evidence="3">Peripheral membrane protein</topology>
    </subcellularLocation>
</comment>
<evidence type="ECO:0000256" key="4">
    <source>
        <dbReference type="ARBA" id="ARBA00004406"/>
    </source>
</evidence>
<keyword evidence="9" id="KW-0492">Microsome</keyword>
<keyword evidence="18" id="KW-1185">Reference proteome</keyword>
<evidence type="ECO:0000256" key="10">
    <source>
        <dbReference type="ARBA" id="ARBA00023002"/>
    </source>
</evidence>
<dbReference type="EMBL" id="KZ308358">
    <property type="protein sequence ID" value="KAG8228075.1"/>
    <property type="molecule type" value="Genomic_DNA"/>
</dbReference>
<name>A0A8K0K6D7_LADFU</name>
<dbReference type="OrthoDB" id="1055148at2759"/>
<dbReference type="PRINTS" id="PR00463">
    <property type="entry name" value="EP450I"/>
</dbReference>
<proteinExistence type="inferred from homology"/>
<evidence type="ECO:0000313" key="17">
    <source>
        <dbReference type="EMBL" id="KAG8228075.1"/>
    </source>
</evidence>
<dbReference type="Proteomes" id="UP000792457">
    <property type="component" value="Unassembled WGS sequence"/>
</dbReference>
<evidence type="ECO:0000256" key="11">
    <source>
        <dbReference type="ARBA" id="ARBA00023004"/>
    </source>
</evidence>